<evidence type="ECO:0000256" key="3">
    <source>
        <dbReference type="ARBA" id="ARBA00007739"/>
    </source>
</evidence>
<feature type="domain" description="Glycosyl transferase family 51" evidence="13">
    <location>
        <begin position="72"/>
        <end position="233"/>
    </location>
</feature>
<evidence type="ECO:0000256" key="10">
    <source>
        <dbReference type="ARBA" id="ARBA00044770"/>
    </source>
</evidence>
<name>A0A7C3Z160_9BACT</name>
<dbReference type="InterPro" id="IPR050396">
    <property type="entry name" value="Glycosyltr_51/Transpeptidase"/>
</dbReference>
<evidence type="ECO:0000256" key="4">
    <source>
        <dbReference type="ARBA" id="ARBA00022645"/>
    </source>
</evidence>
<organism evidence="15">
    <name type="scientific">Desulfobacca acetoxidans</name>
    <dbReference type="NCBI Taxonomy" id="60893"/>
    <lineage>
        <taxon>Bacteria</taxon>
        <taxon>Pseudomonadati</taxon>
        <taxon>Thermodesulfobacteriota</taxon>
        <taxon>Desulfobaccia</taxon>
        <taxon>Desulfobaccales</taxon>
        <taxon>Desulfobaccaceae</taxon>
        <taxon>Desulfobacca</taxon>
    </lineage>
</organism>
<dbReference type="PANTHER" id="PTHR32282">
    <property type="entry name" value="BINDING PROTEIN TRANSPEPTIDASE, PUTATIVE-RELATED"/>
    <property type="match status" value="1"/>
</dbReference>
<dbReference type="GO" id="GO:0009252">
    <property type="term" value="P:peptidoglycan biosynthetic process"/>
    <property type="evidence" value="ECO:0007669"/>
    <property type="project" value="UniProtKB-UniPathway"/>
</dbReference>
<feature type="domain" description="Penicillin-binding protein transpeptidase" evidence="12">
    <location>
        <begin position="321"/>
        <end position="587"/>
    </location>
</feature>
<dbReference type="Pfam" id="PF06832">
    <property type="entry name" value="BiPBP_C"/>
    <property type="match status" value="1"/>
</dbReference>
<dbReference type="SUPFAM" id="SSF56601">
    <property type="entry name" value="beta-lactamase/transpeptidase-like"/>
    <property type="match status" value="1"/>
</dbReference>
<keyword evidence="5" id="KW-0645">Protease</keyword>
<comment type="caution">
    <text evidence="15">The sequence shown here is derived from an EMBL/GenBank/DDBJ whole genome shotgun (WGS) entry which is preliminary data.</text>
</comment>
<evidence type="ECO:0000256" key="2">
    <source>
        <dbReference type="ARBA" id="ARBA00007090"/>
    </source>
</evidence>
<dbReference type="Pfam" id="PF00905">
    <property type="entry name" value="Transpeptidase"/>
    <property type="match status" value="1"/>
</dbReference>
<protein>
    <recommendedName>
        <fullName evidence="10">peptidoglycan glycosyltransferase</fullName>
        <ecNumber evidence="10">2.4.99.28</ecNumber>
    </recommendedName>
</protein>
<evidence type="ECO:0000256" key="11">
    <source>
        <dbReference type="ARBA" id="ARBA00049902"/>
    </source>
</evidence>
<dbReference type="InterPro" id="IPR009647">
    <property type="entry name" value="PBP_C"/>
</dbReference>
<dbReference type="SUPFAM" id="SSF53955">
    <property type="entry name" value="Lysozyme-like"/>
    <property type="match status" value="1"/>
</dbReference>
<evidence type="ECO:0000256" key="5">
    <source>
        <dbReference type="ARBA" id="ARBA00022670"/>
    </source>
</evidence>
<dbReference type="Gene3D" id="2.60.40.10">
    <property type="entry name" value="Immunoglobulins"/>
    <property type="match status" value="1"/>
</dbReference>
<reference evidence="15" key="1">
    <citation type="journal article" date="2020" name="mSystems">
        <title>Genome- and Community-Level Interaction Insights into Carbon Utilization and Element Cycling Functions of Hydrothermarchaeota in Hydrothermal Sediment.</title>
        <authorList>
            <person name="Zhou Z."/>
            <person name="Liu Y."/>
            <person name="Xu W."/>
            <person name="Pan J."/>
            <person name="Luo Z.H."/>
            <person name="Li M."/>
        </authorList>
    </citation>
    <scope>NUCLEOTIDE SEQUENCE [LARGE SCALE GENOMIC DNA]</scope>
    <source>
        <strain evidence="15">SpSt-897</strain>
    </source>
</reference>
<proteinExistence type="inferred from homology"/>
<evidence type="ECO:0000256" key="1">
    <source>
        <dbReference type="ARBA" id="ARBA00004752"/>
    </source>
</evidence>
<sequence length="812" mass="87401">MLFMKAGSVRSRFFWAVILLLGGLLVSGVIYLEAATRFEPRTLQLVPGPLVLDRKGRILRLIPGLQGQRLVKLPEGKIPSLVAQAFIAAEDQRFWCHPGIDAVAVLRAAGQNLAAGRIVSGASTLTMQLSRLAYPGPRTYHRKILEAVRSLRIEQTLSKEEVLRAYLDRVPLGGNLVGVETASLAYFNKSASDLTPGEAASLAALAKAPTAWRPWGPRADRLAARQRLILGRMAQLGFLSPQELAAARQEPLVFHGAGRGAPILPFQAPHLVQIALSRGKSSRTTQGRLATTLDLSLQQRVEALVRSHRTQLARAGASQAAAVVVDNRTMAVLALVGSLHYGPRDQGFNNGVTALRSPGSTLKPFLYAQALDQGFSSAAVLEDVERHYRTPRGEFNPANFDRSSHGPVSFREALGNSLNLSAVHLLNQVGPSAYYDTLIRLHLINHPERGPEHYGLGLVVGNPEVTLLQLTAAYATLANGGLYRPLRFTSGDPVDPGVQVFSPQAAYIVTDILADPLARTRIFGGAPAMNPVCRLALKTGTSTRYRDCWCVAYSPEFTIAVWVGNFNGQPTARLSGASGAAPIVAEIAHEVFAGTVPQDFPRPQGIISRNVCSFSGLVPGPGCIHQRQELFIAGAEPTQVCTYHQPRDPWHRMPTLYAGWLHKRHGQGGEGRFRLAGFPLDLDKVFPPVQPAASAPPKPASRNGKVSLGLGGAGAGLPRFNPPAPGEVPLVSITYPLNGDRFQLLPGADSVRLTLKADCRMPVPAITWLVNGREQAATAPPYELTLDLARGRYHLTAVAPDGRGDAVEVMVE</sequence>
<evidence type="ECO:0000256" key="7">
    <source>
        <dbReference type="ARBA" id="ARBA00022679"/>
    </source>
</evidence>
<evidence type="ECO:0000259" key="12">
    <source>
        <dbReference type="Pfam" id="PF00905"/>
    </source>
</evidence>
<accession>A0A7C3Z160</accession>
<dbReference type="NCBIfam" id="TIGR02073">
    <property type="entry name" value="PBP_1c"/>
    <property type="match status" value="1"/>
</dbReference>
<evidence type="ECO:0000256" key="8">
    <source>
        <dbReference type="ARBA" id="ARBA00022801"/>
    </source>
</evidence>
<comment type="pathway">
    <text evidence="1">Cell wall biogenesis; peptidoglycan biosynthesis.</text>
</comment>
<comment type="similarity">
    <text evidence="2">In the C-terminal section; belongs to the transpeptidase family.</text>
</comment>
<dbReference type="InterPro" id="IPR001460">
    <property type="entry name" value="PCN-bd_Tpept"/>
</dbReference>
<dbReference type="AlphaFoldDB" id="A0A7C3Z160"/>
<dbReference type="Pfam" id="PF00912">
    <property type="entry name" value="Transgly"/>
    <property type="match status" value="1"/>
</dbReference>
<dbReference type="GO" id="GO:0006508">
    <property type="term" value="P:proteolysis"/>
    <property type="evidence" value="ECO:0007669"/>
    <property type="project" value="UniProtKB-KW"/>
</dbReference>
<keyword evidence="9" id="KW-0511">Multifunctional enzyme</keyword>
<evidence type="ECO:0000313" key="15">
    <source>
        <dbReference type="EMBL" id="HGF34167.1"/>
    </source>
</evidence>
<dbReference type="InterPro" id="IPR036950">
    <property type="entry name" value="PBP_transglycosylase"/>
</dbReference>
<keyword evidence="7" id="KW-0808">Transferase</keyword>
<dbReference type="InterPro" id="IPR012338">
    <property type="entry name" value="Beta-lactam/transpept-like"/>
</dbReference>
<keyword evidence="6" id="KW-0328">Glycosyltransferase</keyword>
<dbReference type="GO" id="GO:0004180">
    <property type="term" value="F:carboxypeptidase activity"/>
    <property type="evidence" value="ECO:0007669"/>
    <property type="project" value="UniProtKB-KW"/>
</dbReference>
<dbReference type="InterPro" id="IPR001264">
    <property type="entry name" value="Glyco_trans_51"/>
</dbReference>
<dbReference type="UniPathway" id="UPA00219"/>
<evidence type="ECO:0000259" key="14">
    <source>
        <dbReference type="Pfam" id="PF06832"/>
    </source>
</evidence>
<evidence type="ECO:0000256" key="6">
    <source>
        <dbReference type="ARBA" id="ARBA00022676"/>
    </source>
</evidence>
<comment type="similarity">
    <text evidence="3">In the N-terminal section; belongs to the glycosyltransferase 51 family.</text>
</comment>
<keyword evidence="8" id="KW-0378">Hydrolase</keyword>
<dbReference type="InterPro" id="IPR011815">
    <property type="entry name" value="PBP_1c"/>
</dbReference>
<keyword evidence="4" id="KW-0121">Carboxypeptidase</keyword>
<dbReference type="InterPro" id="IPR013783">
    <property type="entry name" value="Ig-like_fold"/>
</dbReference>
<dbReference type="EMBL" id="DTMF01000180">
    <property type="protein sequence ID" value="HGF34167.1"/>
    <property type="molecule type" value="Genomic_DNA"/>
</dbReference>
<comment type="catalytic activity">
    <reaction evidence="11">
        <text>[GlcNAc-(1-&gt;4)-Mur2Ac(oyl-L-Ala-gamma-D-Glu-L-Lys-D-Ala-D-Ala)](n)-di-trans,octa-cis-undecaprenyl diphosphate + beta-D-GlcNAc-(1-&gt;4)-Mur2Ac(oyl-L-Ala-gamma-D-Glu-L-Lys-D-Ala-D-Ala)-di-trans,octa-cis-undecaprenyl diphosphate = [GlcNAc-(1-&gt;4)-Mur2Ac(oyl-L-Ala-gamma-D-Glu-L-Lys-D-Ala-D-Ala)](n+1)-di-trans,octa-cis-undecaprenyl diphosphate + di-trans,octa-cis-undecaprenyl diphosphate + H(+)</text>
        <dbReference type="Rhea" id="RHEA:23708"/>
        <dbReference type="Rhea" id="RHEA-COMP:9602"/>
        <dbReference type="Rhea" id="RHEA-COMP:9603"/>
        <dbReference type="ChEBI" id="CHEBI:15378"/>
        <dbReference type="ChEBI" id="CHEBI:58405"/>
        <dbReference type="ChEBI" id="CHEBI:60033"/>
        <dbReference type="ChEBI" id="CHEBI:78435"/>
        <dbReference type="EC" id="2.4.99.28"/>
    </reaction>
</comment>
<evidence type="ECO:0000259" key="13">
    <source>
        <dbReference type="Pfam" id="PF00912"/>
    </source>
</evidence>
<dbReference type="GO" id="GO:0030288">
    <property type="term" value="C:outer membrane-bounded periplasmic space"/>
    <property type="evidence" value="ECO:0007669"/>
    <property type="project" value="TreeGrafter"/>
</dbReference>
<dbReference type="InterPro" id="IPR023346">
    <property type="entry name" value="Lysozyme-like_dom_sf"/>
</dbReference>
<dbReference type="GO" id="GO:0008658">
    <property type="term" value="F:penicillin binding"/>
    <property type="evidence" value="ECO:0007669"/>
    <property type="project" value="InterPro"/>
</dbReference>
<dbReference type="Gene3D" id="1.10.3810.10">
    <property type="entry name" value="Biosynthetic peptidoglycan transglycosylase-like"/>
    <property type="match status" value="1"/>
</dbReference>
<dbReference type="EC" id="2.4.99.28" evidence="10"/>
<dbReference type="GO" id="GO:0008955">
    <property type="term" value="F:peptidoglycan glycosyltransferase activity"/>
    <property type="evidence" value="ECO:0007669"/>
    <property type="project" value="UniProtKB-EC"/>
</dbReference>
<dbReference type="PANTHER" id="PTHR32282:SF15">
    <property type="entry name" value="PENICILLIN-BINDING PROTEIN 1C"/>
    <property type="match status" value="1"/>
</dbReference>
<gene>
    <name evidence="15" type="primary">pbpC</name>
    <name evidence="15" type="ORF">ENW96_07230</name>
</gene>
<dbReference type="Gene3D" id="3.40.710.10">
    <property type="entry name" value="DD-peptidase/beta-lactamase superfamily"/>
    <property type="match status" value="1"/>
</dbReference>
<evidence type="ECO:0000256" key="9">
    <source>
        <dbReference type="ARBA" id="ARBA00023268"/>
    </source>
</evidence>
<feature type="domain" description="Penicillin-binding C-terminal" evidence="14">
    <location>
        <begin position="731"/>
        <end position="808"/>
    </location>
</feature>